<proteinExistence type="predicted"/>
<dbReference type="AlphaFoldDB" id="A0A0L0G541"/>
<dbReference type="OrthoDB" id="26569at2759"/>
<dbReference type="RefSeq" id="XP_014157843.1">
    <property type="nucleotide sequence ID" value="XM_014302368.1"/>
</dbReference>
<evidence type="ECO:0000313" key="2">
    <source>
        <dbReference type="Proteomes" id="UP000054560"/>
    </source>
</evidence>
<accession>A0A0L0G541</accession>
<sequence length="148" mass="16272">MPHQTTDEFGTGEGTVVLQHAGEKIQGVRGGSRYRGRRGTPVVAEGGQGQWAAVSGLPGCFESVVGCRRSPPVVRPRPSPRSYAVATNYDTLLPLKNCKYFPPRTRQKETVVSFVIPFFNEGKSELKRTLESLYDQQVECGDLGVQFL</sequence>
<reference evidence="1 2" key="1">
    <citation type="submission" date="2011-02" db="EMBL/GenBank/DDBJ databases">
        <title>The Genome Sequence of Sphaeroforma arctica JP610.</title>
        <authorList>
            <consortium name="The Broad Institute Genome Sequencing Platform"/>
            <person name="Russ C."/>
            <person name="Cuomo C."/>
            <person name="Young S.K."/>
            <person name="Zeng Q."/>
            <person name="Gargeya S."/>
            <person name="Alvarado L."/>
            <person name="Berlin A."/>
            <person name="Chapman S.B."/>
            <person name="Chen Z."/>
            <person name="Freedman E."/>
            <person name="Gellesch M."/>
            <person name="Goldberg J."/>
            <person name="Griggs A."/>
            <person name="Gujja S."/>
            <person name="Heilman E."/>
            <person name="Heiman D."/>
            <person name="Howarth C."/>
            <person name="Mehta T."/>
            <person name="Neiman D."/>
            <person name="Pearson M."/>
            <person name="Roberts A."/>
            <person name="Saif S."/>
            <person name="Shea T."/>
            <person name="Shenoy N."/>
            <person name="Sisk P."/>
            <person name="Stolte C."/>
            <person name="Sykes S."/>
            <person name="White J."/>
            <person name="Yandava C."/>
            <person name="Burger G."/>
            <person name="Gray M.W."/>
            <person name="Holland P.W.H."/>
            <person name="King N."/>
            <person name="Lang F.B.F."/>
            <person name="Roger A.J."/>
            <person name="Ruiz-Trillo I."/>
            <person name="Haas B."/>
            <person name="Nusbaum C."/>
            <person name="Birren B."/>
        </authorList>
    </citation>
    <scope>NUCLEOTIDE SEQUENCE [LARGE SCALE GENOMIC DNA]</scope>
    <source>
        <strain evidence="1 2">JP610</strain>
    </source>
</reference>
<organism evidence="1 2">
    <name type="scientific">Sphaeroforma arctica JP610</name>
    <dbReference type="NCBI Taxonomy" id="667725"/>
    <lineage>
        <taxon>Eukaryota</taxon>
        <taxon>Ichthyosporea</taxon>
        <taxon>Ichthyophonida</taxon>
        <taxon>Sphaeroforma</taxon>
    </lineage>
</organism>
<dbReference type="EMBL" id="KQ241799">
    <property type="protein sequence ID" value="KNC83941.1"/>
    <property type="molecule type" value="Genomic_DNA"/>
</dbReference>
<dbReference type="GeneID" id="25904339"/>
<keyword evidence="2" id="KW-1185">Reference proteome</keyword>
<name>A0A0L0G541_9EUKA</name>
<protein>
    <submittedName>
        <fullName evidence="1">Uncharacterized protein</fullName>
    </submittedName>
</protein>
<evidence type="ECO:0000313" key="1">
    <source>
        <dbReference type="EMBL" id="KNC83941.1"/>
    </source>
</evidence>
<gene>
    <name evidence="1" type="ORF">SARC_03835</name>
</gene>
<dbReference type="Proteomes" id="UP000054560">
    <property type="component" value="Unassembled WGS sequence"/>
</dbReference>